<dbReference type="InterPro" id="IPR000073">
    <property type="entry name" value="AB_hydrolase_1"/>
</dbReference>
<dbReference type="GO" id="GO:0016787">
    <property type="term" value="F:hydrolase activity"/>
    <property type="evidence" value="ECO:0007669"/>
    <property type="project" value="UniProtKB-KW"/>
</dbReference>
<name>A0A4U7JGM4_9FIRM</name>
<dbReference type="InterPro" id="IPR052920">
    <property type="entry name" value="DNA-binding_regulatory"/>
</dbReference>
<evidence type="ECO:0000259" key="1">
    <source>
        <dbReference type="Pfam" id="PF00561"/>
    </source>
</evidence>
<dbReference type="SUPFAM" id="SSF53474">
    <property type="entry name" value="alpha/beta-Hydrolases"/>
    <property type="match status" value="1"/>
</dbReference>
<sequence length="323" mass="36050">MQLNPVAYAERKSILPKNIFLASIYIIILIIIITAIISFVSAYRITHPSKLETPQISSNIAPNYKNISFYTGDAEEKINGWYFPSGTSKTSVLLVHGYGKNRLQFDEDTFKLISRLTNEGLNVLTIDLRGSGNSAGSMSTFGRNETQDVLSSIKYLKQQGTDKIILIGFSTGASSCLSAAAESPYKDSIIGVIGDSPYSIVDNYIDYAINSSSIISDTPARHAVDFFIKKLTKVSNDMDIIPKLPLLTQIPLLLIDGFQQDIPASDNTRLLYEMYYRKNPANANYWNSGAPEYCQSFSHNPEKYMDKVAEFIRVCIKDSNRKK</sequence>
<dbReference type="InterPro" id="IPR029058">
    <property type="entry name" value="AB_hydrolase_fold"/>
</dbReference>
<dbReference type="Pfam" id="PF00561">
    <property type="entry name" value="Abhydrolase_1"/>
    <property type="match status" value="1"/>
</dbReference>
<feature type="domain" description="AB hydrolase-1" evidence="1">
    <location>
        <begin position="91"/>
        <end position="197"/>
    </location>
</feature>
<dbReference type="RefSeq" id="WP_137697195.1">
    <property type="nucleotide sequence ID" value="NZ_CP061336.1"/>
</dbReference>
<dbReference type="Gene3D" id="3.40.50.1820">
    <property type="entry name" value="alpha/beta hydrolase"/>
    <property type="match status" value="1"/>
</dbReference>
<proteinExistence type="predicted"/>
<accession>A0A4U7JGM4</accession>
<dbReference type="PANTHER" id="PTHR43358:SF4">
    <property type="entry name" value="ALPHA_BETA HYDROLASE FOLD-1 DOMAIN-CONTAINING PROTEIN"/>
    <property type="match status" value="1"/>
</dbReference>
<dbReference type="PANTHER" id="PTHR43358">
    <property type="entry name" value="ALPHA/BETA-HYDROLASE"/>
    <property type="match status" value="1"/>
</dbReference>
<reference evidence="2 3" key="1">
    <citation type="submission" date="2020-09" db="EMBL/GenBank/DDBJ databases">
        <title>Characterization and genome sequencing of Ruminiclostridium sp. nov. MA18.</title>
        <authorList>
            <person name="Rettenmaier R."/>
            <person name="Kowollik M.-L."/>
            <person name="Liebl W."/>
            <person name="Zverlov V."/>
        </authorList>
    </citation>
    <scope>NUCLEOTIDE SEQUENCE [LARGE SCALE GENOMIC DNA]</scope>
    <source>
        <strain evidence="2 3">MA18</strain>
    </source>
</reference>
<keyword evidence="3" id="KW-1185">Reference proteome</keyword>
<keyword evidence="2" id="KW-0378">Hydrolase</keyword>
<gene>
    <name evidence="2" type="ORF">EHE19_000805</name>
</gene>
<evidence type="ECO:0000313" key="2">
    <source>
        <dbReference type="EMBL" id="QNU67128.1"/>
    </source>
</evidence>
<dbReference type="EMBL" id="CP061336">
    <property type="protein sequence ID" value="QNU67128.1"/>
    <property type="molecule type" value="Genomic_DNA"/>
</dbReference>
<dbReference type="OrthoDB" id="9776685at2"/>
<dbReference type="Proteomes" id="UP000306409">
    <property type="component" value="Chromosome"/>
</dbReference>
<evidence type="ECO:0000313" key="3">
    <source>
        <dbReference type="Proteomes" id="UP000306409"/>
    </source>
</evidence>
<dbReference type="AlphaFoldDB" id="A0A4U7JGM4"/>
<dbReference type="KEGG" id="rher:EHE19_000805"/>
<organism evidence="2 3">
    <name type="scientific">Ruminiclostridium herbifermentans</name>
    <dbReference type="NCBI Taxonomy" id="2488810"/>
    <lineage>
        <taxon>Bacteria</taxon>
        <taxon>Bacillati</taxon>
        <taxon>Bacillota</taxon>
        <taxon>Clostridia</taxon>
        <taxon>Eubacteriales</taxon>
        <taxon>Oscillospiraceae</taxon>
        <taxon>Ruminiclostridium</taxon>
    </lineage>
</organism>
<protein>
    <submittedName>
        <fullName evidence="2">Alpha/beta fold hydrolase</fullName>
    </submittedName>
</protein>